<gene>
    <name evidence="1" type="ORF">BJ508DRAFT_310824</name>
</gene>
<dbReference type="Proteomes" id="UP000275078">
    <property type="component" value="Unassembled WGS sequence"/>
</dbReference>
<organism evidence="1 2">
    <name type="scientific">Ascobolus immersus RN42</name>
    <dbReference type="NCBI Taxonomy" id="1160509"/>
    <lineage>
        <taxon>Eukaryota</taxon>
        <taxon>Fungi</taxon>
        <taxon>Dikarya</taxon>
        <taxon>Ascomycota</taxon>
        <taxon>Pezizomycotina</taxon>
        <taxon>Pezizomycetes</taxon>
        <taxon>Pezizales</taxon>
        <taxon>Ascobolaceae</taxon>
        <taxon>Ascobolus</taxon>
    </lineage>
</organism>
<accession>A0A3N4HXL4</accession>
<name>A0A3N4HXL4_ASCIM</name>
<evidence type="ECO:0000313" key="1">
    <source>
        <dbReference type="EMBL" id="RPA76711.1"/>
    </source>
</evidence>
<keyword evidence="2" id="KW-1185">Reference proteome</keyword>
<dbReference type="AlphaFoldDB" id="A0A3N4HXL4"/>
<proteinExistence type="predicted"/>
<protein>
    <submittedName>
        <fullName evidence="1">Uncharacterized protein</fullName>
    </submittedName>
</protein>
<evidence type="ECO:0000313" key="2">
    <source>
        <dbReference type="Proteomes" id="UP000275078"/>
    </source>
</evidence>
<dbReference type="EMBL" id="ML119739">
    <property type="protein sequence ID" value="RPA76711.1"/>
    <property type="molecule type" value="Genomic_DNA"/>
</dbReference>
<sequence length="237" mass="26730">MASSSSSLSSLSSVSDTVHHLPPIFSIVLDIHAEPYSSGSPDMHLHPAKVPQKLHEFLALCEQKEELVAYDEVLYHGVLQRFVDEQGASDSEFMVMLYKFVDDEGNPSGGLDTEDEVDLNWPQHVVVFVNRNGYLSCWDTVCISLRERPGARELQEYRERALLIRGNRDMLVELVLFAPDVSLPRRYRYFDLIERGLMGMTACCLVHGSRGNATFGAQEQREQPEFRVAGLITLLLS</sequence>
<reference evidence="1 2" key="1">
    <citation type="journal article" date="2018" name="Nat. Ecol. Evol.">
        <title>Pezizomycetes genomes reveal the molecular basis of ectomycorrhizal truffle lifestyle.</title>
        <authorList>
            <person name="Murat C."/>
            <person name="Payen T."/>
            <person name="Noel B."/>
            <person name="Kuo A."/>
            <person name="Morin E."/>
            <person name="Chen J."/>
            <person name="Kohler A."/>
            <person name="Krizsan K."/>
            <person name="Balestrini R."/>
            <person name="Da Silva C."/>
            <person name="Montanini B."/>
            <person name="Hainaut M."/>
            <person name="Levati E."/>
            <person name="Barry K.W."/>
            <person name="Belfiori B."/>
            <person name="Cichocki N."/>
            <person name="Clum A."/>
            <person name="Dockter R.B."/>
            <person name="Fauchery L."/>
            <person name="Guy J."/>
            <person name="Iotti M."/>
            <person name="Le Tacon F."/>
            <person name="Lindquist E.A."/>
            <person name="Lipzen A."/>
            <person name="Malagnac F."/>
            <person name="Mello A."/>
            <person name="Molinier V."/>
            <person name="Miyauchi S."/>
            <person name="Poulain J."/>
            <person name="Riccioni C."/>
            <person name="Rubini A."/>
            <person name="Sitrit Y."/>
            <person name="Splivallo R."/>
            <person name="Traeger S."/>
            <person name="Wang M."/>
            <person name="Zifcakova L."/>
            <person name="Wipf D."/>
            <person name="Zambonelli A."/>
            <person name="Paolocci F."/>
            <person name="Nowrousian M."/>
            <person name="Ottonello S."/>
            <person name="Baldrian P."/>
            <person name="Spatafora J.W."/>
            <person name="Henrissat B."/>
            <person name="Nagy L.G."/>
            <person name="Aury J.M."/>
            <person name="Wincker P."/>
            <person name="Grigoriev I.V."/>
            <person name="Bonfante P."/>
            <person name="Martin F.M."/>
        </authorList>
    </citation>
    <scope>NUCLEOTIDE SEQUENCE [LARGE SCALE GENOMIC DNA]</scope>
    <source>
        <strain evidence="1 2">RN42</strain>
    </source>
</reference>